<dbReference type="GO" id="GO:0000145">
    <property type="term" value="C:exocyst"/>
    <property type="evidence" value="ECO:0007669"/>
    <property type="project" value="InterPro"/>
</dbReference>
<dbReference type="SUPFAM" id="SSF74788">
    <property type="entry name" value="Cullin repeat-like"/>
    <property type="match status" value="1"/>
</dbReference>
<dbReference type="InterPro" id="IPR016159">
    <property type="entry name" value="Cullin_repeat-like_dom_sf"/>
</dbReference>
<evidence type="ECO:0000256" key="1">
    <source>
        <dbReference type="ARBA" id="ARBA00006756"/>
    </source>
</evidence>
<gene>
    <name evidence="5" type="ORF">Cgig2_003988</name>
</gene>
<dbReference type="EMBL" id="JAKOGI010000205">
    <property type="protein sequence ID" value="KAJ8439922.1"/>
    <property type="molecule type" value="Genomic_DNA"/>
</dbReference>
<keyword evidence="3" id="KW-0268">Exocytosis</keyword>
<keyword evidence="6" id="KW-1185">Reference proteome</keyword>
<name>A0A9Q1KBP2_9CARY</name>
<dbReference type="Pfam" id="PF20669">
    <property type="entry name" value="Exo70_N"/>
    <property type="match status" value="1"/>
</dbReference>
<protein>
    <recommendedName>
        <fullName evidence="3">Exocyst subunit Exo70 family protein</fullName>
    </recommendedName>
</protein>
<dbReference type="Gene3D" id="1.20.1280.170">
    <property type="entry name" value="Exocyst complex component Exo70"/>
    <property type="match status" value="1"/>
</dbReference>
<keyword evidence="3" id="KW-0653">Protein transport</keyword>
<evidence type="ECO:0000259" key="4">
    <source>
        <dbReference type="Pfam" id="PF03081"/>
    </source>
</evidence>
<dbReference type="OrthoDB" id="1922221at2759"/>
<comment type="function">
    <text evidence="3">Component of the exocyst complex.</text>
</comment>
<accession>A0A9Q1KBP2</accession>
<dbReference type="PANTHER" id="PTHR12542:SF17">
    <property type="entry name" value="EXOCYST SUBUNIT EXO70 FAMILY PROTEIN"/>
    <property type="match status" value="1"/>
</dbReference>
<comment type="similarity">
    <text evidence="1 3">Belongs to the EXO70 family.</text>
</comment>
<dbReference type="InterPro" id="IPR046364">
    <property type="entry name" value="Exo70_C"/>
</dbReference>
<dbReference type="Pfam" id="PF03081">
    <property type="entry name" value="Exo70_C"/>
    <property type="match status" value="1"/>
</dbReference>
<sequence>MEETLDSAVKILSQWQSSSNDSGSFDDCPKPSLFERHGRDEVLEFIAAAKALHSAIQKLITSDSASSKKLASAQNLLRATMKRLSREFFSLLKANKDHLYPHAYSRSDSLSDDESTGSSTYGSTDGLSLLGENNNGNGVGVGVEEVSSAMDDLKLIADCMMSTGYGKKCLKIYRITRRSIVEESILHLGARKIKKSRIQKMDGEKIQMKMNKWLKVARFAVKQIFLGEKILCDHLFSSSYALPPMQETCFAEVCKDSALILFKIPGKLAKHSKKSPDMAYRFLDLYDGISDLSLDIDLIFCSDLTAPVRSGVKLSINRIADGVRSILSEFESHVQKDASKVVVPGGGVYPLARYVMDYLTSLMNHTGALDKILDESHGNLQSCLPENYFDDGMTASPIALWLAWQILLLLCKVDAKSELYKDGALSYLFLANNLQYVLSRVSGSKLESMLGETWVPKHKAKVMQYAVNYEKAGWDKIISVFPKDHMANMPLDKVRECFKKFNAEFEDEYNKQIDWFVLDPTLRDEIKSSLTKQVMERYRYVYDKYMPLLKKHREKGVIQTVIKFTPEEVENYMSDLLDGPDTDEVVPLTGEETGQPGVEATGVQRRRKRIRQLVRHLRVL</sequence>
<feature type="domain" description="Exocyst complex subunit Exo70 C-terminal" evidence="4">
    <location>
        <begin position="212"/>
        <end position="575"/>
    </location>
</feature>
<dbReference type="AlphaFoldDB" id="A0A9Q1KBP2"/>
<evidence type="ECO:0000256" key="3">
    <source>
        <dbReference type="RuleBase" id="RU365026"/>
    </source>
</evidence>
<evidence type="ECO:0000313" key="6">
    <source>
        <dbReference type="Proteomes" id="UP001153076"/>
    </source>
</evidence>
<keyword evidence="2 3" id="KW-0813">Transport</keyword>
<comment type="caution">
    <text evidence="5">The sequence shown here is derived from an EMBL/GenBank/DDBJ whole genome shotgun (WGS) entry which is preliminary data.</text>
</comment>
<dbReference type="GO" id="GO:0006887">
    <property type="term" value="P:exocytosis"/>
    <property type="evidence" value="ECO:0007669"/>
    <property type="project" value="UniProtKB-KW"/>
</dbReference>
<evidence type="ECO:0000256" key="2">
    <source>
        <dbReference type="ARBA" id="ARBA00022448"/>
    </source>
</evidence>
<dbReference type="Proteomes" id="UP001153076">
    <property type="component" value="Unassembled WGS sequence"/>
</dbReference>
<dbReference type="GO" id="GO:0015031">
    <property type="term" value="P:protein transport"/>
    <property type="evidence" value="ECO:0007669"/>
    <property type="project" value="UniProtKB-KW"/>
</dbReference>
<dbReference type="InterPro" id="IPR004140">
    <property type="entry name" value="Exo70"/>
</dbReference>
<proteinExistence type="inferred from homology"/>
<reference evidence="5" key="1">
    <citation type="submission" date="2022-04" db="EMBL/GenBank/DDBJ databases">
        <title>Carnegiea gigantea Genome sequencing and assembly v2.</title>
        <authorList>
            <person name="Copetti D."/>
            <person name="Sanderson M.J."/>
            <person name="Burquez A."/>
            <person name="Wojciechowski M.F."/>
        </authorList>
    </citation>
    <scope>NUCLEOTIDE SEQUENCE</scope>
    <source>
        <strain evidence="5">SGP5-SGP5p</strain>
        <tissue evidence="5">Aerial part</tissue>
    </source>
</reference>
<dbReference type="PANTHER" id="PTHR12542">
    <property type="entry name" value="EXOCYST COMPLEX PROTEIN EXO70"/>
    <property type="match status" value="1"/>
</dbReference>
<evidence type="ECO:0000313" key="5">
    <source>
        <dbReference type="EMBL" id="KAJ8439922.1"/>
    </source>
</evidence>
<organism evidence="5 6">
    <name type="scientific">Carnegiea gigantea</name>
    <dbReference type="NCBI Taxonomy" id="171969"/>
    <lineage>
        <taxon>Eukaryota</taxon>
        <taxon>Viridiplantae</taxon>
        <taxon>Streptophyta</taxon>
        <taxon>Embryophyta</taxon>
        <taxon>Tracheophyta</taxon>
        <taxon>Spermatophyta</taxon>
        <taxon>Magnoliopsida</taxon>
        <taxon>eudicotyledons</taxon>
        <taxon>Gunneridae</taxon>
        <taxon>Pentapetalae</taxon>
        <taxon>Caryophyllales</taxon>
        <taxon>Cactineae</taxon>
        <taxon>Cactaceae</taxon>
        <taxon>Cactoideae</taxon>
        <taxon>Echinocereeae</taxon>
        <taxon>Carnegiea</taxon>
    </lineage>
</organism>
<dbReference type="GO" id="GO:0005546">
    <property type="term" value="F:phosphatidylinositol-4,5-bisphosphate binding"/>
    <property type="evidence" value="ECO:0007669"/>
    <property type="project" value="InterPro"/>
</dbReference>